<feature type="domain" description="Polysaccharide chain length determinant N-terminal" evidence="8">
    <location>
        <begin position="3"/>
        <end position="87"/>
    </location>
</feature>
<dbReference type="GO" id="GO:0005886">
    <property type="term" value="C:plasma membrane"/>
    <property type="evidence" value="ECO:0007669"/>
    <property type="project" value="UniProtKB-SubCell"/>
</dbReference>
<evidence type="ECO:0000313" key="12">
    <source>
        <dbReference type="Proteomes" id="UP001570846"/>
    </source>
</evidence>
<dbReference type="PANTHER" id="PTHR32309">
    <property type="entry name" value="TYROSINE-PROTEIN KINASE"/>
    <property type="match status" value="1"/>
</dbReference>
<accession>A0A5M8QNT1</accession>
<feature type="transmembrane region" description="Helical" evidence="7">
    <location>
        <begin position="12"/>
        <end position="32"/>
    </location>
</feature>
<protein>
    <submittedName>
        <fullName evidence="10">GumC family protein</fullName>
    </submittedName>
</protein>
<dbReference type="AlphaFoldDB" id="A0A5M8QNT1"/>
<reference evidence="9 11" key="1">
    <citation type="submission" date="2019-07" db="EMBL/GenBank/DDBJ databases">
        <authorList>
            <person name="Qu J.-H."/>
        </authorList>
    </citation>
    <scope>NUCLEOTIDE SEQUENCE [LARGE SCALE GENOMIC DNA]</scope>
    <source>
        <strain evidence="9 11">MDT1-10-3</strain>
    </source>
</reference>
<dbReference type="OrthoDB" id="781284at2"/>
<dbReference type="RefSeq" id="WP_149097359.1">
    <property type="nucleotide sequence ID" value="NZ_BMMG01000001.1"/>
</dbReference>
<dbReference type="Proteomes" id="UP000323866">
    <property type="component" value="Unassembled WGS sequence"/>
</dbReference>
<comment type="caution">
    <text evidence="9">The sequence shown here is derived from an EMBL/GenBank/DDBJ whole genome shotgun (WGS) entry which is preliminary data.</text>
</comment>
<dbReference type="EMBL" id="VKKZ01000010">
    <property type="protein sequence ID" value="KAA6437739.1"/>
    <property type="molecule type" value="Genomic_DNA"/>
</dbReference>
<evidence type="ECO:0000256" key="5">
    <source>
        <dbReference type="ARBA" id="ARBA00023136"/>
    </source>
</evidence>
<keyword evidence="5 7" id="KW-0472">Membrane</keyword>
<evidence type="ECO:0000256" key="1">
    <source>
        <dbReference type="ARBA" id="ARBA00004651"/>
    </source>
</evidence>
<evidence type="ECO:0000256" key="3">
    <source>
        <dbReference type="ARBA" id="ARBA00022692"/>
    </source>
</evidence>
<dbReference type="InterPro" id="IPR003856">
    <property type="entry name" value="LPS_length_determ_N"/>
</dbReference>
<dbReference type="EMBL" id="JBGOGF010000008">
    <property type="protein sequence ID" value="MFA1772603.1"/>
    <property type="molecule type" value="Genomic_DNA"/>
</dbReference>
<proteinExistence type="predicted"/>
<evidence type="ECO:0000313" key="9">
    <source>
        <dbReference type="EMBL" id="KAA6437739.1"/>
    </source>
</evidence>
<evidence type="ECO:0000313" key="10">
    <source>
        <dbReference type="EMBL" id="MFA1772603.1"/>
    </source>
</evidence>
<evidence type="ECO:0000313" key="11">
    <source>
        <dbReference type="Proteomes" id="UP000323866"/>
    </source>
</evidence>
<evidence type="ECO:0000256" key="4">
    <source>
        <dbReference type="ARBA" id="ARBA00022989"/>
    </source>
</evidence>
<gene>
    <name evidence="10" type="ORF">ACD591_14975</name>
    <name evidence="9" type="ORF">FOE74_04345</name>
</gene>
<sequence>MKLTEIFKIIRQNWFMLVAITSVTAASIYFFVKDKDDEYTSYTTIYTGIATGYDLNSVSANNNQHTAANNAFANLISIIDSRDIRKNLGFRLLASHLMLKAHDPNLLKESSYEKLQEMVPASLKKKLVGATVEETAANISRFYSASKSNIVRDIISSDEFDYSGAASASSDAKSAIEAERIGDSDLLQISFTSSDPALCKNALEILTQLFIEKHKQLHTAQSESVVTYFTAATDSSLQRLKQAEANLLSFQKANGIVDYSSQVENTATEKNALLGKYNDLETEYAGALATLRSLEQSMKSRGVPNLYSQEVLRLKNRLSTVKSQIAELELLNRGNSTPAQASRMASLRKEEEDLSEKMLSSVDKHYANSRSKEGMPMGTVLTDWVRATFLVEELRSKLGLVNKQKGEYAQEYTKLLPLGGENKRLIREVDLAEKEYLAQLDGLNQSKLNQQNIELTSQLKVVDPPYYPTSPALLTKILLVVFGSLSVFLLTLGTLLGLALLDDSLRKPSVAARKMHYPVFGILPESNTSSSKQLLLAQRAEDHLTRQLILKMRQKDSMGPFVVGVLSSISGEGKTDLCNALASNLLSMGIDTQVLFPESHKGKISPGAHCSFYAPLQGVLTDASIADLAGFDFMHNAVVLVEFPAVLEDTYPVSLFKDLDLVLLTVKANRVWQQADKIMFENIQKVTKAPIETVLTSVKPDDAKEMVVVRPDSFLHEQKVLPSPKSLPALEKV</sequence>
<dbReference type="InterPro" id="IPR050445">
    <property type="entry name" value="Bact_polysacc_biosynth/exp"/>
</dbReference>
<evidence type="ECO:0000256" key="7">
    <source>
        <dbReference type="SAM" id="Phobius"/>
    </source>
</evidence>
<comment type="subcellular location">
    <subcellularLocation>
        <location evidence="1">Cell membrane</location>
        <topology evidence="1">Multi-pass membrane protein</topology>
    </subcellularLocation>
</comment>
<reference evidence="9 11" key="2">
    <citation type="submission" date="2019-09" db="EMBL/GenBank/DDBJ databases">
        <title>A bacterium isolated from glacier soil.</title>
        <authorList>
            <person name="Liu Q."/>
        </authorList>
    </citation>
    <scope>NUCLEOTIDE SEQUENCE [LARGE SCALE GENOMIC DNA]</scope>
    <source>
        <strain evidence="9 11">MDT1-10-3</strain>
    </source>
</reference>
<keyword evidence="12" id="KW-1185">Reference proteome</keyword>
<dbReference type="Pfam" id="PF02706">
    <property type="entry name" value="Wzz"/>
    <property type="match status" value="1"/>
</dbReference>
<dbReference type="GO" id="GO:0004713">
    <property type="term" value="F:protein tyrosine kinase activity"/>
    <property type="evidence" value="ECO:0007669"/>
    <property type="project" value="TreeGrafter"/>
</dbReference>
<evidence type="ECO:0000259" key="8">
    <source>
        <dbReference type="Pfam" id="PF02706"/>
    </source>
</evidence>
<keyword evidence="3 7" id="KW-0812">Transmembrane</keyword>
<reference evidence="10 12" key="3">
    <citation type="submission" date="2024-08" db="EMBL/GenBank/DDBJ databases">
        <authorList>
            <person name="Wei W."/>
        </authorList>
    </citation>
    <scope>NUCLEOTIDE SEQUENCE [LARGE SCALE GENOMIC DNA]</scope>
    <source>
        <strain evidence="10 12">XU2</strain>
    </source>
</reference>
<organism evidence="9 11">
    <name type="scientific">Rufibacter glacialis</name>
    <dbReference type="NCBI Taxonomy" id="1259555"/>
    <lineage>
        <taxon>Bacteria</taxon>
        <taxon>Pseudomonadati</taxon>
        <taxon>Bacteroidota</taxon>
        <taxon>Cytophagia</taxon>
        <taxon>Cytophagales</taxon>
        <taxon>Hymenobacteraceae</taxon>
        <taxon>Rufibacter</taxon>
    </lineage>
</organism>
<keyword evidence="4 7" id="KW-1133">Transmembrane helix</keyword>
<evidence type="ECO:0000256" key="2">
    <source>
        <dbReference type="ARBA" id="ARBA00022475"/>
    </source>
</evidence>
<feature type="transmembrane region" description="Helical" evidence="7">
    <location>
        <begin position="477"/>
        <end position="501"/>
    </location>
</feature>
<dbReference type="Proteomes" id="UP001570846">
    <property type="component" value="Unassembled WGS sequence"/>
</dbReference>
<feature type="coiled-coil region" evidence="6">
    <location>
        <begin position="263"/>
        <end position="331"/>
    </location>
</feature>
<keyword evidence="2" id="KW-1003">Cell membrane</keyword>
<keyword evidence="6" id="KW-0175">Coiled coil</keyword>
<name>A0A5M8QNT1_9BACT</name>
<dbReference type="PANTHER" id="PTHR32309:SF13">
    <property type="entry name" value="FERRIC ENTEROBACTIN TRANSPORT PROTEIN FEPE"/>
    <property type="match status" value="1"/>
</dbReference>
<evidence type="ECO:0000256" key="6">
    <source>
        <dbReference type="SAM" id="Coils"/>
    </source>
</evidence>